<gene>
    <name evidence="2" type="ORF">AA23TX_04126</name>
</gene>
<dbReference type="CDD" id="cd02440">
    <property type="entry name" value="AdoMet_MTases"/>
    <property type="match status" value="1"/>
</dbReference>
<dbReference type="InterPro" id="IPR029063">
    <property type="entry name" value="SAM-dependent_MTases_sf"/>
</dbReference>
<dbReference type="PANTHER" id="PTHR43591">
    <property type="entry name" value="METHYLTRANSFERASE"/>
    <property type="match status" value="1"/>
</dbReference>
<feature type="domain" description="Methyltransferase type 11" evidence="1">
    <location>
        <begin position="42"/>
        <end position="129"/>
    </location>
</feature>
<sequence>MTSYDAIADWYETTFLPGQRDDPLEIGPVLRDLLGPGSGPCLELGCGTGTHAGRIRELGRTPLGVDISAGMLRHASGRLPVLRGDGEALPVATGSLPAVASLMVHTDMPAYPAVLREVARVLAPGGVFVHIGVHPCFCGAFADRADERAVVLRPGYREPGWTTASWTDRGVRDKVGATHRPLPDLLHAVLGAGLVFERFAEGGAPTPTVLGWRAVKR</sequence>
<dbReference type="AlphaFoldDB" id="A0A6I8LU50"/>
<dbReference type="Pfam" id="PF08241">
    <property type="entry name" value="Methyltransf_11"/>
    <property type="match status" value="1"/>
</dbReference>
<name>A0A6I8LU50_9PSEU</name>
<organism evidence="2 3">
    <name type="scientific">Amycolatopsis camponoti</name>
    <dbReference type="NCBI Taxonomy" id="2606593"/>
    <lineage>
        <taxon>Bacteria</taxon>
        <taxon>Bacillati</taxon>
        <taxon>Actinomycetota</taxon>
        <taxon>Actinomycetes</taxon>
        <taxon>Pseudonocardiales</taxon>
        <taxon>Pseudonocardiaceae</taxon>
        <taxon>Amycolatopsis</taxon>
    </lineage>
</organism>
<dbReference type="EMBL" id="CABVGP010000001">
    <property type="protein sequence ID" value="VVJ19105.1"/>
    <property type="molecule type" value="Genomic_DNA"/>
</dbReference>
<dbReference type="Proteomes" id="UP000399805">
    <property type="component" value="Unassembled WGS sequence"/>
</dbReference>
<keyword evidence="3" id="KW-1185">Reference proteome</keyword>
<reference evidence="2 3" key="1">
    <citation type="submission" date="2019-09" db="EMBL/GenBank/DDBJ databases">
        <authorList>
            <person name="Leyn A S."/>
        </authorList>
    </citation>
    <scope>NUCLEOTIDE SEQUENCE [LARGE SCALE GENOMIC DNA]</scope>
    <source>
        <strain evidence="2">AA231_1</strain>
    </source>
</reference>
<evidence type="ECO:0000313" key="3">
    <source>
        <dbReference type="Proteomes" id="UP000399805"/>
    </source>
</evidence>
<proteinExistence type="predicted"/>
<dbReference type="Gene3D" id="3.40.50.150">
    <property type="entry name" value="Vaccinia Virus protein VP39"/>
    <property type="match status" value="1"/>
</dbReference>
<dbReference type="SUPFAM" id="SSF53335">
    <property type="entry name" value="S-adenosyl-L-methionine-dependent methyltransferases"/>
    <property type="match status" value="1"/>
</dbReference>
<dbReference type="RefSeq" id="WP_155544015.1">
    <property type="nucleotide sequence ID" value="NZ_CABVGP010000001.1"/>
</dbReference>
<evidence type="ECO:0000259" key="1">
    <source>
        <dbReference type="Pfam" id="PF08241"/>
    </source>
</evidence>
<protein>
    <recommendedName>
        <fullName evidence="1">Methyltransferase type 11 domain-containing protein</fullName>
    </recommendedName>
</protein>
<evidence type="ECO:0000313" key="2">
    <source>
        <dbReference type="EMBL" id="VVJ19105.1"/>
    </source>
</evidence>
<dbReference type="InterPro" id="IPR013216">
    <property type="entry name" value="Methyltransf_11"/>
</dbReference>
<accession>A0A6I8LU50</accession>
<dbReference type="GO" id="GO:0008757">
    <property type="term" value="F:S-adenosylmethionine-dependent methyltransferase activity"/>
    <property type="evidence" value="ECO:0007669"/>
    <property type="project" value="InterPro"/>
</dbReference>